<dbReference type="Proteomes" id="UP000691718">
    <property type="component" value="Unassembled WGS sequence"/>
</dbReference>
<dbReference type="OrthoDB" id="6927141at2759"/>
<comment type="caution">
    <text evidence="2">The sequence shown here is derived from an EMBL/GenBank/DDBJ whole genome shotgun (WGS) entry which is preliminary data.</text>
</comment>
<organism evidence="2 3">
    <name type="scientific">Parnassius apollo</name>
    <name type="common">Apollo butterfly</name>
    <name type="synonym">Papilio apollo</name>
    <dbReference type="NCBI Taxonomy" id="110799"/>
    <lineage>
        <taxon>Eukaryota</taxon>
        <taxon>Metazoa</taxon>
        <taxon>Ecdysozoa</taxon>
        <taxon>Arthropoda</taxon>
        <taxon>Hexapoda</taxon>
        <taxon>Insecta</taxon>
        <taxon>Pterygota</taxon>
        <taxon>Neoptera</taxon>
        <taxon>Endopterygota</taxon>
        <taxon>Lepidoptera</taxon>
        <taxon>Glossata</taxon>
        <taxon>Ditrysia</taxon>
        <taxon>Papilionoidea</taxon>
        <taxon>Papilionidae</taxon>
        <taxon>Parnassiinae</taxon>
        <taxon>Parnassini</taxon>
        <taxon>Parnassius</taxon>
        <taxon>Parnassius</taxon>
    </lineage>
</organism>
<dbReference type="AlphaFoldDB" id="A0A8S3VYV5"/>
<sequence length="103" mass="11388">MDVELVKGLLETIRNAMVSNKRHDDVAVLIIDPDKSNDGAAAWCESLDKLGDELKWSSFEKVAKSGKAFRGSALSWFETCEPETVNHEKDSKTGKEHVGPRSV</sequence>
<proteinExistence type="predicted"/>
<gene>
    <name evidence="2" type="ORF">PAPOLLO_LOCUS581</name>
</gene>
<feature type="region of interest" description="Disordered" evidence="1">
    <location>
        <begin position="84"/>
        <end position="103"/>
    </location>
</feature>
<accession>A0A8S3VYV5</accession>
<name>A0A8S3VYV5_PARAO</name>
<evidence type="ECO:0000313" key="3">
    <source>
        <dbReference type="Proteomes" id="UP000691718"/>
    </source>
</evidence>
<dbReference type="EMBL" id="CAJQZP010000018">
    <property type="protein sequence ID" value="CAG4932876.1"/>
    <property type="molecule type" value="Genomic_DNA"/>
</dbReference>
<reference evidence="2" key="1">
    <citation type="submission" date="2021-04" db="EMBL/GenBank/DDBJ databases">
        <authorList>
            <person name="Tunstrom K."/>
        </authorList>
    </citation>
    <scope>NUCLEOTIDE SEQUENCE</scope>
</reference>
<protein>
    <submittedName>
        <fullName evidence="2">(apollo) hypothetical protein</fullName>
    </submittedName>
</protein>
<evidence type="ECO:0000313" key="2">
    <source>
        <dbReference type="EMBL" id="CAG4932876.1"/>
    </source>
</evidence>
<keyword evidence="3" id="KW-1185">Reference proteome</keyword>
<evidence type="ECO:0000256" key="1">
    <source>
        <dbReference type="SAM" id="MobiDB-lite"/>
    </source>
</evidence>